<sequence length="111" mass="12568">MKVYSTIWCGEEWATQGGRVKTNWTLAPFTAAYRNYKVNACVASFGSSSCGSSMSTDSIASTEAWQTQELGPEGLKKLRWVQKNYMGYYYCTDKKRFPKGYPLECTHSTNM</sequence>
<dbReference type="GO" id="GO:0048046">
    <property type="term" value="C:apoplast"/>
    <property type="evidence" value="ECO:0007669"/>
    <property type="project" value="InterPro"/>
</dbReference>
<name>A0AAV6JXB1_9ERIC</name>
<dbReference type="EMBL" id="JACTNZ010000006">
    <property type="protein sequence ID" value="KAG5544806.1"/>
    <property type="molecule type" value="Genomic_DNA"/>
</dbReference>
<organism evidence="2 3">
    <name type="scientific">Rhododendron griersonianum</name>
    <dbReference type="NCBI Taxonomy" id="479676"/>
    <lineage>
        <taxon>Eukaryota</taxon>
        <taxon>Viridiplantae</taxon>
        <taxon>Streptophyta</taxon>
        <taxon>Embryophyta</taxon>
        <taxon>Tracheophyta</taxon>
        <taxon>Spermatophyta</taxon>
        <taxon>Magnoliopsida</taxon>
        <taxon>eudicotyledons</taxon>
        <taxon>Gunneridae</taxon>
        <taxon>Pentapetalae</taxon>
        <taxon>asterids</taxon>
        <taxon>Ericales</taxon>
        <taxon>Ericaceae</taxon>
        <taxon>Ericoideae</taxon>
        <taxon>Rhodoreae</taxon>
        <taxon>Rhododendron</taxon>
    </lineage>
</organism>
<dbReference type="InterPro" id="IPR013320">
    <property type="entry name" value="ConA-like_dom_sf"/>
</dbReference>
<dbReference type="GO" id="GO:0004553">
    <property type="term" value="F:hydrolase activity, hydrolyzing O-glycosyl compounds"/>
    <property type="evidence" value="ECO:0007669"/>
    <property type="project" value="InterPro"/>
</dbReference>
<protein>
    <recommendedName>
        <fullName evidence="1">Xyloglucan endo-transglycosylase C-terminal domain-containing protein</fullName>
    </recommendedName>
</protein>
<proteinExistence type="predicted"/>
<dbReference type="InterPro" id="IPR044791">
    <property type="entry name" value="Beta-glucanase/XTH"/>
</dbReference>
<accession>A0AAV6JXB1</accession>
<feature type="domain" description="Xyloglucan endo-transglycosylase C-terminal" evidence="1">
    <location>
        <begin position="62"/>
        <end position="105"/>
    </location>
</feature>
<gene>
    <name evidence="2" type="ORF">RHGRI_017301</name>
</gene>
<dbReference type="Pfam" id="PF06955">
    <property type="entry name" value="XET_C"/>
    <property type="match status" value="1"/>
</dbReference>
<evidence type="ECO:0000313" key="3">
    <source>
        <dbReference type="Proteomes" id="UP000823749"/>
    </source>
</evidence>
<dbReference type="Gene3D" id="2.60.120.200">
    <property type="match status" value="1"/>
</dbReference>
<evidence type="ECO:0000259" key="1">
    <source>
        <dbReference type="Pfam" id="PF06955"/>
    </source>
</evidence>
<dbReference type="GO" id="GO:0044042">
    <property type="term" value="P:glucan metabolic process"/>
    <property type="evidence" value="ECO:0007669"/>
    <property type="project" value="InterPro"/>
</dbReference>
<dbReference type="InterPro" id="IPR010713">
    <property type="entry name" value="XET_C"/>
</dbReference>
<reference evidence="2 3" key="1">
    <citation type="submission" date="2020-08" db="EMBL/GenBank/DDBJ databases">
        <title>Plant Genome Project.</title>
        <authorList>
            <person name="Zhang R.-G."/>
        </authorList>
    </citation>
    <scope>NUCLEOTIDE SEQUENCE [LARGE SCALE GENOMIC DNA]</scope>
    <source>
        <strain evidence="2">WSP0</strain>
        <tissue evidence="2">Leaf</tissue>
    </source>
</reference>
<dbReference type="SUPFAM" id="SSF49899">
    <property type="entry name" value="Concanavalin A-like lectins/glucanases"/>
    <property type="match status" value="1"/>
</dbReference>
<dbReference type="Proteomes" id="UP000823749">
    <property type="component" value="Chromosome 6"/>
</dbReference>
<comment type="caution">
    <text evidence="2">The sequence shown here is derived from an EMBL/GenBank/DDBJ whole genome shotgun (WGS) entry which is preliminary data.</text>
</comment>
<dbReference type="PANTHER" id="PTHR31062">
    <property type="entry name" value="XYLOGLUCAN ENDOTRANSGLUCOSYLASE/HYDROLASE PROTEIN 8-RELATED"/>
    <property type="match status" value="1"/>
</dbReference>
<keyword evidence="3" id="KW-1185">Reference proteome</keyword>
<dbReference type="AlphaFoldDB" id="A0AAV6JXB1"/>
<dbReference type="GO" id="GO:0016762">
    <property type="term" value="F:xyloglucan:xyloglucosyl transferase activity"/>
    <property type="evidence" value="ECO:0007669"/>
    <property type="project" value="InterPro"/>
</dbReference>
<evidence type="ECO:0000313" key="2">
    <source>
        <dbReference type="EMBL" id="KAG5544806.1"/>
    </source>
</evidence>